<protein>
    <submittedName>
        <fullName evidence="1">Uncharacterized protein</fullName>
    </submittedName>
</protein>
<sequence length="55" mass="6508">MGFPMLDTYAKSIESVPKELVAELRQKAVERCEKSPDLYYSEDVERLKRDDWSVR</sequence>
<evidence type="ECO:0000313" key="1">
    <source>
        <dbReference type="EMBL" id="CAD7647344.1"/>
    </source>
</evidence>
<dbReference type="AlphaFoldDB" id="A0A7R9LTA3"/>
<gene>
    <name evidence="1" type="ORF">ONB1V03_LOCUS6202</name>
</gene>
<feature type="non-terminal residue" evidence="1">
    <location>
        <position position="55"/>
    </location>
</feature>
<organism evidence="1">
    <name type="scientific">Oppiella nova</name>
    <dbReference type="NCBI Taxonomy" id="334625"/>
    <lineage>
        <taxon>Eukaryota</taxon>
        <taxon>Metazoa</taxon>
        <taxon>Ecdysozoa</taxon>
        <taxon>Arthropoda</taxon>
        <taxon>Chelicerata</taxon>
        <taxon>Arachnida</taxon>
        <taxon>Acari</taxon>
        <taxon>Acariformes</taxon>
        <taxon>Sarcoptiformes</taxon>
        <taxon>Oribatida</taxon>
        <taxon>Brachypylina</taxon>
        <taxon>Oppioidea</taxon>
        <taxon>Oppiidae</taxon>
        <taxon>Oppiella</taxon>
    </lineage>
</organism>
<accession>A0A7R9LTA3</accession>
<dbReference type="EMBL" id="CAJPVJ010002710">
    <property type="protein sequence ID" value="CAG2166687.1"/>
    <property type="molecule type" value="Genomic_DNA"/>
</dbReference>
<proteinExistence type="predicted"/>
<dbReference type="OrthoDB" id="6530731at2759"/>
<keyword evidence="2" id="KW-1185">Reference proteome</keyword>
<evidence type="ECO:0000313" key="2">
    <source>
        <dbReference type="Proteomes" id="UP000728032"/>
    </source>
</evidence>
<dbReference type="EMBL" id="OC917535">
    <property type="protein sequence ID" value="CAD7647344.1"/>
    <property type="molecule type" value="Genomic_DNA"/>
</dbReference>
<dbReference type="Proteomes" id="UP000728032">
    <property type="component" value="Unassembled WGS sequence"/>
</dbReference>
<reference evidence="1" key="1">
    <citation type="submission" date="2020-11" db="EMBL/GenBank/DDBJ databases">
        <authorList>
            <person name="Tran Van P."/>
        </authorList>
    </citation>
    <scope>NUCLEOTIDE SEQUENCE</scope>
</reference>
<name>A0A7R9LTA3_9ACAR</name>